<evidence type="ECO:0008006" key="4">
    <source>
        <dbReference type="Google" id="ProtNLM"/>
    </source>
</evidence>
<proteinExistence type="predicted"/>
<accession>A0A495J907</accession>
<dbReference type="SUPFAM" id="SSF56925">
    <property type="entry name" value="OMPA-like"/>
    <property type="match status" value="1"/>
</dbReference>
<name>A0A495J907_9SPHI</name>
<feature type="chain" id="PRO_5019741471" description="Outer membrane protein with beta-barrel domain" evidence="1">
    <location>
        <begin position="20"/>
        <end position="173"/>
    </location>
</feature>
<organism evidence="2 3">
    <name type="scientific">Mucilaginibacter gracilis</name>
    <dbReference type="NCBI Taxonomy" id="423350"/>
    <lineage>
        <taxon>Bacteria</taxon>
        <taxon>Pseudomonadati</taxon>
        <taxon>Bacteroidota</taxon>
        <taxon>Sphingobacteriia</taxon>
        <taxon>Sphingobacteriales</taxon>
        <taxon>Sphingobacteriaceae</taxon>
        <taxon>Mucilaginibacter</taxon>
    </lineage>
</organism>
<dbReference type="EMBL" id="RBKU01000001">
    <property type="protein sequence ID" value="RKR85263.1"/>
    <property type="molecule type" value="Genomic_DNA"/>
</dbReference>
<evidence type="ECO:0000256" key="1">
    <source>
        <dbReference type="SAM" id="SignalP"/>
    </source>
</evidence>
<evidence type="ECO:0000313" key="2">
    <source>
        <dbReference type="EMBL" id="RKR85263.1"/>
    </source>
</evidence>
<keyword evidence="3" id="KW-1185">Reference proteome</keyword>
<dbReference type="RefSeq" id="WP_121201326.1">
    <property type="nucleotide sequence ID" value="NZ_RBKU01000001.1"/>
</dbReference>
<dbReference type="OrthoDB" id="668980at2"/>
<keyword evidence="1" id="KW-0732">Signal</keyword>
<protein>
    <recommendedName>
        <fullName evidence="4">Outer membrane protein with beta-barrel domain</fullName>
    </recommendedName>
</protein>
<sequence>MKKFLFVCIALFVFKSANAQYRGQTDNKNIFLSLGAEIGIPSNTPYNLTYGAAAQAEIKLMPQLGLTFSGQYTAYNYKSSLLANSDAEKHPSFIPLKAGLKYYTSPNFYFGGELGSTVQSNNGTGNMFVYALGFGFDVPLDKHSDIEIGFAYQNYSASQYQTTGMRVAYRVGW</sequence>
<gene>
    <name evidence="2" type="ORF">BDD43_5527</name>
</gene>
<feature type="signal peptide" evidence="1">
    <location>
        <begin position="1"/>
        <end position="19"/>
    </location>
</feature>
<reference evidence="2 3" key="1">
    <citation type="submission" date="2018-10" db="EMBL/GenBank/DDBJ databases">
        <title>Genomic Encyclopedia of Archaeal and Bacterial Type Strains, Phase II (KMG-II): from individual species to whole genera.</title>
        <authorList>
            <person name="Goeker M."/>
        </authorList>
    </citation>
    <scope>NUCLEOTIDE SEQUENCE [LARGE SCALE GENOMIC DNA]</scope>
    <source>
        <strain evidence="2 3">DSM 18602</strain>
    </source>
</reference>
<dbReference type="AlphaFoldDB" id="A0A495J907"/>
<dbReference type="InterPro" id="IPR011250">
    <property type="entry name" value="OMP/PagP_B-barrel"/>
</dbReference>
<comment type="caution">
    <text evidence="2">The sequence shown here is derived from an EMBL/GenBank/DDBJ whole genome shotgun (WGS) entry which is preliminary data.</text>
</comment>
<dbReference type="Proteomes" id="UP000268007">
    <property type="component" value="Unassembled WGS sequence"/>
</dbReference>
<evidence type="ECO:0000313" key="3">
    <source>
        <dbReference type="Proteomes" id="UP000268007"/>
    </source>
</evidence>